<dbReference type="EC" id="2.7.13.3" evidence="2"/>
<dbReference type="RefSeq" id="WP_144566768.1">
    <property type="nucleotide sequence ID" value="NZ_VIVN01000010.1"/>
</dbReference>
<dbReference type="Pfam" id="PF02518">
    <property type="entry name" value="HATPase_c"/>
    <property type="match status" value="1"/>
</dbReference>
<evidence type="ECO:0000256" key="3">
    <source>
        <dbReference type="ARBA" id="ARBA00022553"/>
    </source>
</evidence>
<dbReference type="InterPro" id="IPR004358">
    <property type="entry name" value="Sig_transdc_His_kin-like_C"/>
</dbReference>
<dbReference type="AlphaFoldDB" id="A0A561D2H7"/>
<feature type="transmembrane region" description="Helical" evidence="9">
    <location>
        <begin position="189"/>
        <end position="209"/>
    </location>
</feature>
<keyword evidence="7" id="KW-0067">ATP-binding</keyword>
<dbReference type="PANTHER" id="PTHR43065">
    <property type="entry name" value="SENSOR HISTIDINE KINASE"/>
    <property type="match status" value="1"/>
</dbReference>
<name>A0A561D2H7_9BACI</name>
<evidence type="ECO:0000256" key="2">
    <source>
        <dbReference type="ARBA" id="ARBA00012438"/>
    </source>
</evidence>
<dbReference type="PROSITE" id="PS50109">
    <property type="entry name" value="HIS_KIN"/>
    <property type="match status" value="1"/>
</dbReference>
<dbReference type="InterPro" id="IPR036890">
    <property type="entry name" value="HATPase_C_sf"/>
</dbReference>
<dbReference type="Gene3D" id="1.10.287.130">
    <property type="match status" value="1"/>
</dbReference>
<evidence type="ECO:0000256" key="5">
    <source>
        <dbReference type="ARBA" id="ARBA00022741"/>
    </source>
</evidence>
<feature type="transmembrane region" description="Helical" evidence="9">
    <location>
        <begin position="65"/>
        <end position="88"/>
    </location>
</feature>
<dbReference type="PANTHER" id="PTHR43065:SF10">
    <property type="entry name" value="PEROXIDE STRESS-ACTIVATED HISTIDINE KINASE MAK3"/>
    <property type="match status" value="1"/>
</dbReference>
<comment type="catalytic activity">
    <reaction evidence="1">
        <text>ATP + protein L-histidine = ADP + protein N-phospho-L-histidine.</text>
        <dbReference type="EC" id="2.7.13.3"/>
    </reaction>
</comment>
<protein>
    <recommendedName>
        <fullName evidence="2">histidine kinase</fullName>
        <ecNumber evidence="2">2.7.13.3</ecNumber>
    </recommendedName>
</protein>
<dbReference type="GO" id="GO:0005524">
    <property type="term" value="F:ATP binding"/>
    <property type="evidence" value="ECO:0007669"/>
    <property type="project" value="UniProtKB-KW"/>
</dbReference>
<feature type="transmembrane region" description="Helical" evidence="9">
    <location>
        <begin position="6"/>
        <end position="25"/>
    </location>
</feature>
<keyword evidence="6 11" id="KW-0418">Kinase</keyword>
<keyword evidence="9" id="KW-0812">Transmembrane</keyword>
<accession>A0A561D2H7</accession>
<dbReference type="SMART" id="SM00387">
    <property type="entry name" value="HATPase_c"/>
    <property type="match status" value="1"/>
</dbReference>
<dbReference type="InterPro" id="IPR005467">
    <property type="entry name" value="His_kinase_dom"/>
</dbReference>
<organism evidence="11 12">
    <name type="scientific">Neobacillus bataviensis</name>
    <dbReference type="NCBI Taxonomy" id="220685"/>
    <lineage>
        <taxon>Bacteria</taxon>
        <taxon>Bacillati</taxon>
        <taxon>Bacillota</taxon>
        <taxon>Bacilli</taxon>
        <taxon>Bacillales</taxon>
        <taxon>Bacillaceae</taxon>
        <taxon>Neobacillus</taxon>
    </lineage>
</organism>
<feature type="transmembrane region" description="Helical" evidence="9">
    <location>
        <begin position="215"/>
        <end position="233"/>
    </location>
</feature>
<feature type="transmembrane region" description="Helical" evidence="9">
    <location>
        <begin position="100"/>
        <end position="126"/>
    </location>
</feature>
<feature type="transmembrane region" description="Helical" evidence="9">
    <location>
        <begin position="158"/>
        <end position="177"/>
    </location>
</feature>
<dbReference type="SUPFAM" id="SSF55874">
    <property type="entry name" value="ATPase domain of HSP90 chaperone/DNA topoisomerase II/histidine kinase"/>
    <property type="match status" value="1"/>
</dbReference>
<dbReference type="InterPro" id="IPR036097">
    <property type="entry name" value="HisK_dim/P_sf"/>
</dbReference>
<evidence type="ECO:0000256" key="9">
    <source>
        <dbReference type="SAM" id="Phobius"/>
    </source>
</evidence>
<dbReference type="GO" id="GO:0000155">
    <property type="term" value="F:phosphorelay sensor kinase activity"/>
    <property type="evidence" value="ECO:0007669"/>
    <property type="project" value="InterPro"/>
</dbReference>
<dbReference type="Proteomes" id="UP000319671">
    <property type="component" value="Unassembled WGS sequence"/>
</dbReference>
<evidence type="ECO:0000256" key="4">
    <source>
        <dbReference type="ARBA" id="ARBA00022679"/>
    </source>
</evidence>
<evidence type="ECO:0000313" key="12">
    <source>
        <dbReference type="Proteomes" id="UP000319671"/>
    </source>
</evidence>
<evidence type="ECO:0000259" key="10">
    <source>
        <dbReference type="PROSITE" id="PS50109"/>
    </source>
</evidence>
<feature type="domain" description="Histidine kinase" evidence="10">
    <location>
        <begin position="262"/>
        <end position="472"/>
    </location>
</feature>
<dbReference type="InterPro" id="IPR003594">
    <property type="entry name" value="HATPase_dom"/>
</dbReference>
<evidence type="ECO:0000256" key="7">
    <source>
        <dbReference type="ARBA" id="ARBA00022840"/>
    </source>
</evidence>
<keyword evidence="5" id="KW-0547">Nucleotide-binding</keyword>
<keyword evidence="8" id="KW-0902">Two-component regulatory system</keyword>
<keyword evidence="9" id="KW-1133">Transmembrane helix</keyword>
<keyword evidence="3" id="KW-0597">Phosphoprotein</keyword>
<reference evidence="11 12" key="1">
    <citation type="submission" date="2019-06" db="EMBL/GenBank/DDBJ databases">
        <title>Sorghum-associated microbial communities from plants grown in Nebraska, USA.</title>
        <authorList>
            <person name="Schachtman D."/>
        </authorList>
    </citation>
    <scope>NUCLEOTIDE SEQUENCE [LARGE SCALE GENOMIC DNA]</scope>
    <source>
        <strain evidence="11 12">2482</strain>
    </source>
</reference>
<keyword evidence="12" id="KW-1185">Reference proteome</keyword>
<dbReference type="SUPFAM" id="SSF47384">
    <property type="entry name" value="Homodimeric domain of signal transducing histidine kinase"/>
    <property type="match status" value="1"/>
</dbReference>
<gene>
    <name evidence="11" type="ORF">FB550_110167</name>
</gene>
<comment type="caution">
    <text evidence="11">The sequence shown here is derived from an EMBL/GenBank/DDBJ whole genome shotgun (WGS) entry which is preliminary data.</text>
</comment>
<feature type="transmembrane region" description="Helical" evidence="9">
    <location>
        <begin position="34"/>
        <end position="53"/>
    </location>
</feature>
<dbReference type="EMBL" id="VIVN01000010">
    <property type="protein sequence ID" value="TWD97560.1"/>
    <property type="molecule type" value="Genomic_DNA"/>
</dbReference>
<dbReference type="Gene3D" id="3.30.565.10">
    <property type="entry name" value="Histidine kinase-like ATPase, C-terminal domain"/>
    <property type="match status" value="1"/>
</dbReference>
<keyword evidence="4" id="KW-0808">Transferase</keyword>
<evidence type="ECO:0000256" key="8">
    <source>
        <dbReference type="ARBA" id="ARBA00023012"/>
    </source>
</evidence>
<dbReference type="PRINTS" id="PR00344">
    <property type="entry name" value="BCTRLSENSOR"/>
</dbReference>
<proteinExistence type="predicted"/>
<evidence type="ECO:0000256" key="1">
    <source>
        <dbReference type="ARBA" id="ARBA00000085"/>
    </source>
</evidence>
<evidence type="ECO:0000256" key="6">
    <source>
        <dbReference type="ARBA" id="ARBA00022777"/>
    </source>
</evidence>
<keyword evidence="9" id="KW-0472">Membrane</keyword>
<sequence>MIIAFLIAIIGMIPVVLAICVIKIYKGSELATALFLYMLFISFWQLDVAVLYLDGIFSKNLIMLLFRLFRIGTTFMVPIVFYLAYILIKKHTANFKNKTYYQFLLSIFNRKVLFFLVVWSSIIYLINMTRLGIVDIKEVKILHSTTYFYFPEYGPLQFLYLFHTGSLIIFVMFTFIISRQIQNIYLKGFLSTFSFCTFLLFVFGFLNFIPGAGALFSSLGIIIFSVIIVFSFIRMHTMLTVNFNRLLERQKKLDNAGNLTASLVHEVKNILQIINGYSKLLSELKTLPSEGKKMNEMIQSAALQLDELVKNYAGYLKYKSIEFNMVDLNEIIEQAIEISEEFLQRNAVKVTFEKKYRTLKTYANQTYLKQVFVNLIKNSSEAFPKGRSIREIIISTDIKIDRIFIHLIDTGNGIPEDNWESIFDPFTSSRKEGLGLGLPFVKNIIMEHRGEIKVVDSGPNGTHIQIILPQYSFSDF</sequence>
<evidence type="ECO:0000313" key="11">
    <source>
        <dbReference type="EMBL" id="TWD97560.1"/>
    </source>
</evidence>